<comment type="caution">
    <text evidence="1">The sequence shown here is derived from an EMBL/GenBank/DDBJ whole genome shotgun (WGS) entry which is preliminary data.</text>
</comment>
<keyword evidence="2" id="KW-1185">Reference proteome</keyword>
<accession>A0A917J9Y5</accession>
<protein>
    <submittedName>
        <fullName evidence="1">Uncharacterized protein</fullName>
    </submittedName>
</protein>
<proteinExistence type="predicted"/>
<evidence type="ECO:0000313" key="2">
    <source>
        <dbReference type="Proteomes" id="UP000662074"/>
    </source>
</evidence>
<reference evidence="1" key="1">
    <citation type="journal article" date="2014" name="Int. J. Syst. Evol. Microbiol.">
        <title>Complete genome sequence of Corynebacterium casei LMG S-19264T (=DSM 44701T), isolated from a smear-ripened cheese.</title>
        <authorList>
            <consortium name="US DOE Joint Genome Institute (JGI-PGF)"/>
            <person name="Walter F."/>
            <person name="Albersmeier A."/>
            <person name="Kalinowski J."/>
            <person name="Ruckert C."/>
        </authorList>
    </citation>
    <scope>NUCLEOTIDE SEQUENCE</scope>
    <source>
        <strain evidence="1">CCM 8711</strain>
    </source>
</reference>
<reference evidence="1" key="2">
    <citation type="submission" date="2020-09" db="EMBL/GenBank/DDBJ databases">
        <authorList>
            <person name="Sun Q."/>
            <person name="Sedlacek I."/>
        </authorList>
    </citation>
    <scope>NUCLEOTIDE SEQUENCE</scope>
    <source>
        <strain evidence="1">CCM 8711</strain>
    </source>
</reference>
<dbReference type="AlphaFoldDB" id="A0A917J9Y5"/>
<dbReference type="EMBL" id="BMDO01000008">
    <property type="protein sequence ID" value="GGI51713.1"/>
    <property type="molecule type" value="Genomic_DNA"/>
</dbReference>
<evidence type="ECO:0000313" key="1">
    <source>
        <dbReference type="EMBL" id="GGI51713.1"/>
    </source>
</evidence>
<dbReference type="RefSeq" id="WP_188417819.1">
    <property type="nucleotide sequence ID" value="NZ_BMDO01000008.1"/>
</dbReference>
<name>A0A917J9Y5_9SPHI</name>
<sequence length="111" mass="13036">MDLNIVTLEITDHISHFDYFERLISKRSDYNGALYEDINNISNKYKEHLAEHFAKIDFYDAEEQLLPLFEISVLIMHQIAVIKAKDIHTLIEVLEKDVKKIKKLYKAIGKS</sequence>
<organism evidence="1 2">
    <name type="scientific">Mucilaginibacter galii</name>
    <dbReference type="NCBI Taxonomy" id="2005073"/>
    <lineage>
        <taxon>Bacteria</taxon>
        <taxon>Pseudomonadati</taxon>
        <taxon>Bacteroidota</taxon>
        <taxon>Sphingobacteriia</taxon>
        <taxon>Sphingobacteriales</taxon>
        <taxon>Sphingobacteriaceae</taxon>
        <taxon>Mucilaginibacter</taxon>
    </lineage>
</organism>
<dbReference type="Proteomes" id="UP000662074">
    <property type="component" value="Unassembled WGS sequence"/>
</dbReference>
<gene>
    <name evidence="1" type="ORF">GCM10011425_29250</name>
</gene>